<dbReference type="AlphaFoldDB" id="Q7UWH3"/>
<evidence type="ECO:0000313" key="4">
    <source>
        <dbReference type="Proteomes" id="UP000001025"/>
    </source>
</evidence>
<feature type="transmembrane region" description="Helical" evidence="2">
    <location>
        <begin position="62"/>
        <end position="80"/>
    </location>
</feature>
<proteinExistence type="predicted"/>
<evidence type="ECO:0000256" key="1">
    <source>
        <dbReference type="SAM" id="MobiDB-lite"/>
    </source>
</evidence>
<dbReference type="InParanoid" id="Q7UWH3"/>
<name>Q7UWH3_RHOBA</name>
<sequence>MGQLAESGLKRSLDPRTAGSEPQNQDGFASDARFQRKKATHRWVNRLLLYLLGRSEMLRPRLLLLLVVGFVGLFDLLFLLQRDFEYTRLRHANDARLFVEFVEILHTLDTFSTRQDVATLNGPGLHLEAAIHGHGEMCQNRGGIRMVKSNRLSTV</sequence>
<dbReference type="Proteomes" id="UP000001025">
    <property type="component" value="Chromosome"/>
</dbReference>
<keyword evidence="2" id="KW-0812">Transmembrane</keyword>
<reference evidence="3 4" key="1">
    <citation type="journal article" date="2003" name="Proc. Natl. Acad. Sci. U.S.A.">
        <title>Complete genome sequence of the marine planctomycete Pirellula sp. strain 1.</title>
        <authorList>
            <person name="Gloeckner F.O."/>
            <person name="Kube M."/>
            <person name="Bauer M."/>
            <person name="Teeling H."/>
            <person name="Lombardot T."/>
            <person name="Ludwig W."/>
            <person name="Gade D."/>
            <person name="Beck A."/>
            <person name="Borzym K."/>
            <person name="Heitmann K."/>
            <person name="Rabus R."/>
            <person name="Schlesner H."/>
            <person name="Amann R."/>
            <person name="Reinhardt R."/>
        </authorList>
    </citation>
    <scope>NUCLEOTIDE SEQUENCE [LARGE SCALE GENOMIC DNA]</scope>
    <source>
        <strain evidence="4">DSM 10527 / NCIMB 13988 / SH1</strain>
    </source>
</reference>
<dbReference type="HOGENOM" id="CLU_1694094_0_0_0"/>
<gene>
    <name evidence="3" type="ordered locus">RB2034</name>
</gene>
<keyword evidence="2" id="KW-0472">Membrane</keyword>
<dbReference type="EMBL" id="BX294136">
    <property type="protein sequence ID" value="CAD72390.1"/>
    <property type="molecule type" value="Genomic_DNA"/>
</dbReference>
<feature type="region of interest" description="Disordered" evidence="1">
    <location>
        <begin position="1"/>
        <end position="33"/>
    </location>
</feature>
<keyword evidence="2" id="KW-1133">Transmembrane helix</keyword>
<organism evidence="3 4">
    <name type="scientific">Rhodopirellula baltica (strain DSM 10527 / NCIMB 13988 / SH1)</name>
    <dbReference type="NCBI Taxonomy" id="243090"/>
    <lineage>
        <taxon>Bacteria</taxon>
        <taxon>Pseudomonadati</taxon>
        <taxon>Planctomycetota</taxon>
        <taxon>Planctomycetia</taxon>
        <taxon>Pirellulales</taxon>
        <taxon>Pirellulaceae</taxon>
        <taxon>Rhodopirellula</taxon>
    </lineage>
</organism>
<keyword evidence="4" id="KW-1185">Reference proteome</keyword>
<protein>
    <submittedName>
        <fullName evidence="3">Uncharacterized protein</fullName>
    </submittedName>
</protein>
<evidence type="ECO:0000313" key="3">
    <source>
        <dbReference type="EMBL" id="CAD72390.1"/>
    </source>
</evidence>
<accession>Q7UWH3</accession>
<dbReference type="KEGG" id="rba:RB2034"/>
<evidence type="ECO:0000256" key="2">
    <source>
        <dbReference type="SAM" id="Phobius"/>
    </source>
</evidence>
<dbReference type="EnsemblBacteria" id="CAD72390">
    <property type="protein sequence ID" value="CAD72390"/>
    <property type="gene ID" value="RB2034"/>
</dbReference>